<dbReference type="Proteomes" id="UP000029628">
    <property type="component" value="Unassembled WGS sequence"/>
</dbReference>
<feature type="binding site" evidence="5">
    <location>
        <position position="181"/>
    </location>
    <ligand>
        <name>molybdate</name>
        <dbReference type="ChEBI" id="CHEBI:36264"/>
    </ligand>
</feature>
<dbReference type="InterPro" id="IPR050682">
    <property type="entry name" value="ModA/WtpA"/>
</dbReference>
<dbReference type="GO" id="GO:1901359">
    <property type="term" value="F:tungstate binding"/>
    <property type="evidence" value="ECO:0007669"/>
    <property type="project" value="UniProtKB-ARBA"/>
</dbReference>
<keyword evidence="3 5" id="KW-0479">Metal-binding</keyword>
<dbReference type="GO" id="GO:0046872">
    <property type="term" value="F:metal ion binding"/>
    <property type="evidence" value="ECO:0007669"/>
    <property type="project" value="UniProtKB-KW"/>
</dbReference>
<organism evidence="6 7">
    <name type="scientific">Veillonella montpellierensis DNF00314</name>
    <dbReference type="NCBI Taxonomy" id="1401067"/>
    <lineage>
        <taxon>Bacteria</taxon>
        <taxon>Bacillati</taxon>
        <taxon>Bacillota</taxon>
        <taxon>Negativicutes</taxon>
        <taxon>Veillonellales</taxon>
        <taxon>Veillonellaceae</taxon>
        <taxon>Veillonella</taxon>
    </lineage>
</organism>
<dbReference type="FunFam" id="3.40.190.10:FF:000035">
    <property type="entry name" value="Molybdate ABC transporter substrate-binding protein"/>
    <property type="match status" value="1"/>
</dbReference>
<dbReference type="eggNOG" id="COG0725">
    <property type="taxonomic scope" value="Bacteria"/>
</dbReference>
<feature type="binding site" evidence="5">
    <location>
        <position position="48"/>
    </location>
    <ligand>
        <name>molybdate</name>
        <dbReference type="ChEBI" id="CHEBI:36264"/>
    </ligand>
</feature>
<dbReference type="PIRSF" id="PIRSF004846">
    <property type="entry name" value="ModA"/>
    <property type="match status" value="1"/>
</dbReference>
<dbReference type="Pfam" id="PF13531">
    <property type="entry name" value="SBP_bac_11"/>
    <property type="match status" value="1"/>
</dbReference>
<evidence type="ECO:0000256" key="4">
    <source>
        <dbReference type="ARBA" id="ARBA00022729"/>
    </source>
</evidence>
<name>A0A096CSM2_9FIRM</name>
<dbReference type="InterPro" id="IPR005950">
    <property type="entry name" value="ModA"/>
</dbReference>
<comment type="caution">
    <text evidence="6">The sequence shown here is derived from an EMBL/GenBank/DDBJ whole genome shotgun (WGS) entry which is preliminary data.</text>
</comment>
<evidence type="ECO:0000256" key="1">
    <source>
        <dbReference type="ARBA" id="ARBA00009175"/>
    </source>
</evidence>
<dbReference type="RefSeq" id="WP_038151253.1">
    <property type="nucleotide sequence ID" value="NZ_JRNT01000005.1"/>
</dbReference>
<feature type="binding site" evidence="5">
    <location>
        <position position="199"/>
    </location>
    <ligand>
        <name>molybdate</name>
        <dbReference type="ChEBI" id="CHEBI:36264"/>
    </ligand>
</feature>
<evidence type="ECO:0000256" key="3">
    <source>
        <dbReference type="ARBA" id="ARBA00022723"/>
    </source>
</evidence>
<dbReference type="Gene3D" id="3.40.190.10">
    <property type="entry name" value="Periplasmic binding protein-like II"/>
    <property type="match status" value="2"/>
</dbReference>
<feature type="binding site" evidence="5">
    <location>
        <position position="154"/>
    </location>
    <ligand>
        <name>molybdate</name>
        <dbReference type="ChEBI" id="CHEBI:36264"/>
    </ligand>
</feature>
<sequence>MKKRIVGIIVGLFVCGLLVGCGNTNPTTGDSKNQTFANQTLTISGAASLKGALTEIADEYKKEKNLSDNQIVINFAGSGTLRQQIEQGAPASIFISADEKNMKMLEEKQLVSDVKPFVLNELVLVVPKSSKASSLQDIPTMNRFALGEVATVPAGRYGKQVLDHMNLWDTMQDKIVFAKDVKAVTAYVSQGAVDGGFIYKTDALAAKDTVTIAAETPADSHDMVVYPIALITKNTTDFAKDFYDYATGPKGKAILEKYGFTMPQ</sequence>
<dbReference type="GO" id="GO:0015689">
    <property type="term" value="P:molybdate ion transport"/>
    <property type="evidence" value="ECO:0007669"/>
    <property type="project" value="InterPro"/>
</dbReference>
<evidence type="ECO:0000256" key="5">
    <source>
        <dbReference type="PIRSR" id="PIRSR004846-1"/>
    </source>
</evidence>
<dbReference type="PANTHER" id="PTHR30632:SF0">
    <property type="entry name" value="SULFATE-BINDING PROTEIN"/>
    <property type="match status" value="1"/>
</dbReference>
<evidence type="ECO:0000313" key="6">
    <source>
        <dbReference type="EMBL" id="KGF48289.1"/>
    </source>
</evidence>
<comment type="similarity">
    <text evidence="1">Belongs to the bacterial solute-binding protein ModA family.</text>
</comment>
<dbReference type="SUPFAM" id="SSF53850">
    <property type="entry name" value="Periplasmic binding protein-like II"/>
    <property type="match status" value="1"/>
</dbReference>
<evidence type="ECO:0000256" key="2">
    <source>
        <dbReference type="ARBA" id="ARBA00022505"/>
    </source>
</evidence>
<accession>A0A096CSM2</accession>
<dbReference type="PROSITE" id="PS51257">
    <property type="entry name" value="PROKAR_LIPOPROTEIN"/>
    <property type="match status" value="1"/>
</dbReference>
<keyword evidence="4" id="KW-0732">Signal</keyword>
<keyword evidence="7" id="KW-1185">Reference proteome</keyword>
<keyword evidence="2 5" id="KW-0500">Molybdenum</keyword>
<dbReference type="PANTHER" id="PTHR30632">
    <property type="entry name" value="MOLYBDATE-BINDING PERIPLASMIC PROTEIN"/>
    <property type="match status" value="1"/>
</dbReference>
<proteinExistence type="inferred from homology"/>
<dbReference type="NCBIfam" id="TIGR01256">
    <property type="entry name" value="modA"/>
    <property type="match status" value="1"/>
</dbReference>
<dbReference type="GO" id="GO:0030973">
    <property type="term" value="F:molybdate ion binding"/>
    <property type="evidence" value="ECO:0007669"/>
    <property type="project" value="TreeGrafter"/>
</dbReference>
<evidence type="ECO:0000313" key="7">
    <source>
        <dbReference type="Proteomes" id="UP000029628"/>
    </source>
</evidence>
<dbReference type="EMBL" id="JRNT01000005">
    <property type="protein sequence ID" value="KGF48289.1"/>
    <property type="molecule type" value="Genomic_DNA"/>
</dbReference>
<protein>
    <submittedName>
        <fullName evidence="6">Molybdate ABC transporter substrate-binding protein</fullName>
    </submittedName>
</protein>
<feature type="binding site" evidence="5">
    <location>
        <position position="78"/>
    </location>
    <ligand>
        <name>molybdate</name>
        <dbReference type="ChEBI" id="CHEBI:36264"/>
    </ligand>
</feature>
<reference evidence="6 7" key="1">
    <citation type="submission" date="2014-07" db="EMBL/GenBank/DDBJ databases">
        <authorList>
            <person name="McCorrison J."/>
            <person name="Sanka R."/>
            <person name="Torralba M."/>
            <person name="Gillis M."/>
            <person name="Haft D.H."/>
            <person name="Methe B."/>
            <person name="Sutton G."/>
            <person name="Nelson K.E."/>
        </authorList>
    </citation>
    <scope>NUCLEOTIDE SEQUENCE [LARGE SCALE GENOMIC DNA]</scope>
    <source>
        <strain evidence="6 7">DNF00314</strain>
    </source>
</reference>
<dbReference type="AlphaFoldDB" id="A0A096CSM2"/>
<gene>
    <name evidence="6" type="ORF">HMPREF0872_01480</name>
</gene>